<proteinExistence type="predicted"/>
<dbReference type="OrthoDB" id="9804656at2"/>
<accession>A0A4Y8PG38</accession>
<dbReference type="SUPFAM" id="SSF55718">
    <property type="entry name" value="SCP-like"/>
    <property type="match status" value="1"/>
</dbReference>
<dbReference type="InterPro" id="IPR036527">
    <property type="entry name" value="SCP2_sterol-bd_dom_sf"/>
</dbReference>
<reference evidence="2 3" key="1">
    <citation type="submission" date="2016-05" db="EMBL/GenBank/DDBJ databases">
        <title>Diversity and Homogeneity among Thermoacidophilic Verrucomicrobia Methanotrophs Linked with Geographical Origin.</title>
        <authorList>
            <person name="Erikstad H.-A."/>
            <person name="Smestad N.B."/>
            <person name="Ceballos R.M."/>
            <person name="Birkeland N.-K."/>
        </authorList>
    </citation>
    <scope>NUCLEOTIDE SEQUENCE [LARGE SCALE GENOMIC DNA]</scope>
    <source>
        <strain evidence="2 3">Phi</strain>
    </source>
</reference>
<dbReference type="Proteomes" id="UP000297713">
    <property type="component" value="Unassembled WGS sequence"/>
</dbReference>
<dbReference type="InterPro" id="IPR003033">
    <property type="entry name" value="SCP2_sterol-bd_dom"/>
</dbReference>
<dbReference type="PANTHER" id="PTHR10094:SF25">
    <property type="entry name" value="SCP2 STEROL-BINDING DOMAIN-CONTAINING PROTEIN 1"/>
    <property type="match status" value="1"/>
</dbReference>
<comment type="caution">
    <text evidence="2">The sequence shown here is derived from an EMBL/GenBank/DDBJ whole genome shotgun (WGS) entry which is preliminary data.</text>
</comment>
<dbReference type="GO" id="GO:0005829">
    <property type="term" value="C:cytosol"/>
    <property type="evidence" value="ECO:0007669"/>
    <property type="project" value="TreeGrafter"/>
</dbReference>
<gene>
    <name evidence="2" type="ORF">A7Q10_11075</name>
</gene>
<keyword evidence="3" id="KW-1185">Reference proteome</keyword>
<dbReference type="Pfam" id="PF02036">
    <property type="entry name" value="SCP2"/>
    <property type="match status" value="1"/>
</dbReference>
<evidence type="ECO:0000259" key="1">
    <source>
        <dbReference type="Pfam" id="PF02036"/>
    </source>
</evidence>
<name>A0A4Y8PG38_9BACT</name>
<dbReference type="PANTHER" id="PTHR10094">
    <property type="entry name" value="STEROL CARRIER PROTEIN 2 SCP-2 FAMILY PROTEIN"/>
    <property type="match status" value="1"/>
</dbReference>
<dbReference type="AlphaFoldDB" id="A0A4Y8PG38"/>
<evidence type="ECO:0000313" key="3">
    <source>
        <dbReference type="Proteomes" id="UP000297713"/>
    </source>
</evidence>
<organism evidence="2 3">
    <name type="scientific">Methylacidiphilum caldifontis</name>
    <dbReference type="NCBI Taxonomy" id="2795386"/>
    <lineage>
        <taxon>Bacteria</taxon>
        <taxon>Pseudomonadati</taxon>
        <taxon>Verrucomicrobiota</taxon>
        <taxon>Methylacidiphilae</taxon>
        <taxon>Methylacidiphilales</taxon>
        <taxon>Methylacidiphilaceae</taxon>
        <taxon>Methylacidiphilum (ex Ratnadevi et al. 2023)</taxon>
    </lineage>
</organism>
<dbReference type="Gene3D" id="3.30.1050.10">
    <property type="entry name" value="SCP2 sterol-binding domain"/>
    <property type="match status" value="1"/>
</dbReference>
<dbReference type="EMBL" id="LXQC01000100">
    <property type="protein sequence ID" value="TFE71089.1"/>
    <property type="molecule type" value="Genomic_DNA"/>
</dbReference>
<evidence type="ECO:0000313" key="2">
    <source>
        <dbReference type="EMBL" id="TFE71089.1"/>
    </source>
</evidence>
<feature type="domain" description="SCP2" evidence="1">
    <location>
        <begin position="7"/>
        <end position="106"/>
    </location>
</feature>
<sequence>MTTEEVFQELKNRLAGKTPDQLANSQGIYQFNLSGDDGAQYYVAVTPSGATVESGTAPAPGVTISMTAADFKALAQGQLNPMSAFMSGKLSVAGDMGLALKLQTLIS</sequence>
<protein>
    <submittedName>
        <fullName evidence="2">Sterol-binding protein</fullName>
    </submittedName>
</protein>